<feature type="binding site" evidence="10">
    <location>
        <begin position="7"/>
        <end position="10"/>
    </location>
    <ligand>
        <name>substrate</name>
    </ligand>
</feature>
<dbReference type="AlphaFoldDB" id="A0A6J4P779"/>
<dbReference type="Pfam" id="PF10590">
    <property type="entry name" value="PNP_phzG_C"/>
    <property type="match status" value="1"/>
</dbReference>
<dbReference type="GO" id="GO:0010181">
    <property type="term" value="F:FMN binding"/>
    <property type="evidence" value="ECO:0007669"/>
    <property type="project" value="UniProtKB-UniRule"/>
</dbReference>
<feature type="binding site" evidence="9 11">
    <location>
        <position position="184"/>
    </location>
    <ligand>
        <name>FMN</name>
        <dbReference type="ChEBI" id="CHEBI:58210"/>
    </ligand>
</feature>
<evidence type="ECO:0000256" key="3">
    <source>
        <dbReference type="ARBA" id="ARBA00007301"/>
    </source>
</evidence>
<evidence type="ECO:0000256" key="1">
    <source>
        <dbReference type="ARBA" id="ARBA00004738"/>
    </source>
</evidence>
<proteinExistence type="inferred from homology"/>
<feature type="binding site" evidence="9 11">
    <location>
        <position position="194"/>
    </location>
    <ligand>
        <name>FMN</name>
        <dbReference type="ChEBI" id="CHEBI:58210"/>
    </ligand>
</feature>
<dbReference type="EMBL" id="CADCVA010000082">
    <property type="protein sequence ID" value="CAA9408009.1"/>
    <property type="molecule type" value="Genomic_DNA"/>
</dbReference>
<dbReference type="UniPathway" id="UPA01068">
    <property type="reaction ID" value="UER00304"/>
</dbReference>
<feature type="domain" description="Pyridoxine 5'-phosphate oxidase dimerisation C-terminal" evidence="13">
    <location>
        <begin position="171"/>
        <end position="211"/>
    </location>
</feature>
<evidence type="ECO:0000256" key="5">
    <source>
        <dbReference type="ARBA" id="ARBA00022630"/>
    </source>
</evidence>
<dbReference type="HAMAP" id="MF_01629">
    <property type="entry name" value="PdxH"/>
    <property type="match status" value="1"/>
</dbReference>
<accession>A0A6J4P779</accession>
<comment type="subunit">
    <text evidence="4 9">Homodimer.</text>
</comment>
<feature type="binding site" evidence="9 10">
    <location>
        <position position="122"/>
    </location>
    <ligand>
        <name>substrate</name>
    </ligand>
</feature>
<dbReference type="PIRSF" id="PIRSF000190">
    <property type="entry name" value="Pyd_amn-ph_oxd"/>
    <property type="match status" value="1"/>
</dbReference>
<feature type="binding site" evidence="9 11">
    <location>
        <position position="81"/>
    </location>
    <ligand>
        <name>FMN</name>
        <dbReference type="ChEBI" id="CHEBI:58210"/>
    </ligand>
</feature>
<feature type="binding site" evidence="9 11">
    <location>
        <begin position="139"/>
        <end position="140"/>
    </location>
    <ligand>
        <name>FMN</name>
        <dbReference type="ChEBI" id="CHEBI:58210"/>
    </ligand>
</feature>
<evidence type="ECO:0000256" key="11">
    <source>
        <dbReference type="PIRSR" id="PIRSR000190-2"/>
    </source>
</evidence>
<evidence type="ECO:0000256" key="4">
    <source>
        <dbReference type="ARBA" id="ARBA00011738"/>
    </source>
</evidence>
<dbReference type="PANTHER" id="PTHR10851:SF0">
    <property type="entry name" value="PYRIDOXINE-5'-PHOSPHATE OXIDASE"/>
    <property type="match status" value="1"/>
</dbReference>
<feature type="binding site" evidence="9 10">
    <location>
        <position position="65"/>
    </location>
    <ligand>
        <name>substrate</name>
    </ligand>
</feature>
<evidence type="ECO:0000256" key="9">
    <source>
        <dbReference type="HAMAP-Rule" id="MF_01629"/>
    </source>
</evidence>
<evidence type="ECO:0000256" key="7">
    <source>
        <dbReference type="ARBA" id="ARBA00023002"/>
    </source>
</evidence>
<feature type="binding site" evidence="9 11">
    <location>
        <position position="82"/>
    </location>
    <ligand>
        <name>FMN</name>
        <dbReference type="ChEBI" id="CHEBI:58210"/>
    </ligand>
</feature>
<feature type="binding site" evidence="9 11">
    <location>
        <begin position="75"/>
        <end position="76"/>
    </location>
    <ligand>
        <name>FMN</name>
        <dbReference type="ChEBI" id="CHEBI:58210"/>
    </ligand>
</feature>
<dbReference type="Pfam" id="PF01243">
    <property type="entry name" value="PNPOx_N"/>
    <property type="match status" value="1"/>
</dbReference>
<evidence type="ECO:0000256" key="8">
    <source>
        <dbReference type="ARBA" id="ARBA00023096"/>
    </source>
</evidence>
<comment type="cofactor">
    <cofactor evidence="9 11">
        <name>FMN</name>
        <dbReference type="ChEBI" id="CHEBI:58210"/>
    </cofactor>
    <text evidence="9 11">Binds 1 FMN per subunit.</text>
</comment>
<dbReference type="NCBIfam" id="NF004231">
    <property type="entry name" value="PRK05679.1"/>
    <property type="match status" value="1"/>
</dbReference>
<dbReference type="InterPro" id="IPR019740">
    <property type="entry name" value="Pyridox_Oxase_CS"/>
</dbReference>
<sequence>MDATSLRKEYTRSGLHETGMNPDPMVQFNYWFENAVEADLHEPNAMIVATATQDGRPSARTVLLKGYDQSGFAFYTNYEGRKARELEVNPACALLFYWGELERQVRIEGRASRISDDESDAYFASRPRGSRLGAWVSEQSRPVEDRGVLEERVRKLEAEYESLEIPRPPFWGGYRVEPEAIEFWQGRESRLHDRLVYRREDGVWRIERLQP</sequence>
<evidence type="ECO:0000259" key="13">
    <source>
        <dbReference type="Pfam" id="PF10590"/>
    </source>
</evidence>
<keyword evidence="8 9" id="KW-0664">Pyridoxine biosynthesis</keyword>
<feature type="binding site" evidence="9 10">
    <location>
        <position position="130"/>
    </location>
    <ligand>
        <name>substrate</name>
    </ligand>
</feature>
<protein>
    <recommendedName>
        <fullName evidence="9">Pyridoxine/pyridoxamine 5'-phosphate oxidase</fullName>
        <ecNumber evidence="9">1.4.3.5</ecNumber>
    </recommendedName>
    <alternativeName>
        <fullName evidence="9">PNP/PMP oxidase</fullName>
        <shortName evidence="9">PNPOx</shortName>
    </alternativeName>
    <alternativeName>
        <fullName evidence="9">Pyridoxal 5'-phosphate synthase</fullName>
    </alternativeName>
</protein>
<dbReference type="GO" id="GO:0008615">
    <property type="term" value="P:pyridoxine biosynthetic process"/>
    <property type="evidence" value="ECO:0007669"/>
    <property type="project" value="UniProtKB-UniRule"/>
</dbReference>
<keyword evidence="6 9" id="KW-0288">FMN</keyword>
<feature type="binding site" evidence="9 10">
    <location>
        <begin position="190"/>
        <end position="192"/>
    </location>
    <ligand>
        <name>substrate</name>
    </ligand>
</feature>
<dbReference type="PANTHER" id="PTHR10851">
    <property type="entry name" value="PYRIDOXINE-5-PHOSPHATE OXIDASE"/>
    <property type="match status" value="1"/>
</dbReference>
<keyword evidence="5 9" id="KW-0285">Flavoprotein</keyword>
<organism evidence="14">
    <name type="scientific">uncultured Rubrobacteraceae bacterium</name>
    <dbReference type="NCBI Taxonomy" id="349277"/>
    <lineage>
        <taxon>Bacteria</taxon>
        <taxon>Bacillati</taxon>
        <taxon>Actinomycetota</taxon>
        <taxon>Rubrobacteria</taxon>
        <taxon>Rubrobacterales</taxon>
        <taxon>Rubrobacteraceae</taxon>
        <taxon>environmental samples</taxon>
    </lineage>
</organism>
<comment type="catalytic activity">
    <reaction evidence="9">
        <text>pyridoxine 5'-phosphate + O2 = pyridoxal 5'-phosphate + H2O2</text>
        <dbReference type="Rhea" id="RHEA:15149"/>
        <dbReference type="ChEBI" id="CHEBI:15379"/>
        <dbReference type="ChEBI" id="CHEBI:16240"/>
        <dbReference type="ChEBI" id="CHEBI:58589"/>
        <dbReference type="ChEBI" id="CHEBI:597326"/>
        <dbReference type="EC" id="1.4.3.5"/>
    </reaction>
</comment>
<feature type="binding site" evidence="9 11">
    <location>
        <position position="104"/>
    </location>
    <ligand>
        <name>FMN</name>
        <dbReference type="ChEBI" id="CHEBI:58210"/>
    </ligand>
</feature>
<evidence type="ECO:0000256" key="2">
    <source>
        <dbReference type="ARBA" id="ARBA00005037"/>
    </source>
</evidence>
<feature type="binding site" evidence="9 10">
    <location>
        <position position="126"/>
    </location>
    <ligand>
        <name>substrate</name>
    </ligand>
</feature>
<evidence type="ECO:0000259" key="12">
    <source>
        <dbReference type="Pfam" id="PF01243"/>
    </source>
</evidence>
<gene>
    <name evidence="9" type="primary">pdxH</name>
    <name evidence="14" type="ORF">AVDCRST_MAG82-604</name>
</gene>
<evidence type="ECO:0000256" key="6">
    <source>
        <dbReference type="ARBA" id="ARBA00022643"/>
    </source>
</evidence>
<dbReference type="EC" id="1.4.3.5" evidence="9"/>
<comment type="similarity">
    <text evidence="3 9">Belongs to the pyridoxamine 5'-phosphate oxidase family.</text>
</comment>
<dbReference type="FunFam" id="2.30.110.10:FF:000005">
    <property type="entry name" value="NAD(P)H-hydrate epimerase"/>
    <property type="match status" value="1"/>
</dbReference>
<dbReference type="NCBIfam" id="TIGR00558">
    <property type="entry name" value="pdxH"/>
    <property type="match status" value="1"/>
</dbReference>
<feature type="domain" description="Pyridoxamine 5'-phosphate oxidase N-terminal" evidence="12">
    <location>
        <begin position="33"/>
        <end position="156"/>
    </location>
</feature>
<evidence type="ECO:0000313" key="14">
    <source>
        <dbReference type="EMBL" id="CAA9408009.1"/>
    </source>
</evidence>
<dbReference type="SUPFAM" id="SSF50475">
    <property type="entry name" value="FMN-binding split barrel"/>
    <property type="match status" value="1"/>
</dbReference>
<dbReference type="InterPro" id="IPR011576">
    <property type="entry name" value="Pyridox_Oxase_N"/>
</dbReference>
<evidence type="ECO:0000256" key="10">
    <source>
        <dbReference type="PIRSR" id="PIRSR000190-1"/>
    </source>
</evidence>
<name>A0A6J4P779_9ACTN</name>
<dbReference type="InterPro" id="IPR019576">
    <property type="entry name" value="Pyridoxamine_oxidase_dimer_C"/>
</dbReference>
<keyword evidence="7 9" id="KW-0560">Oxidoreductase</keyword>
<comment type="catalytic activity">
    <reaction evidence="9">
        <text>pyridoxamine 5'-phosphate + O2 + H2O = pyridoxal 5'-phosphate + H2O2 + NH4(+)</text>
        <dbReference type="Rhea" id="RHEA:15817"/>
        <dbReference type="ChEBI" id="CHEBI:15377"/>
        <dbReference type="ChEBI" id="CHEBI:15379"/>
        <dbReference type="ChEBI" id="CHEBI:16240"/>
        <dbReference type="ChEBI" id="CHEBI:28938"/>
        <dbReference type="ChEBI" id="CHEBI:58451"/>
        <dbReference type="ChEBI" id="CHEBI:597326"/>
        <dbReference type="EC" id="1.4.3.5"/>
    </reaction>
</comment>
<feature type="binding site" evidence="9 11">
    <location>
        <begin position="60"/>
        <end position="65"/>
    </location>
    <ligand>
        <name>FMN</name>
        <dbReference type="ChEBI" id="CHEBI:58210"/>
    </ligand>
</feature>
<comment type="pathway">
    <text evidence="1 9">Cofactor metabolism; pyridoxal 5'-phosphate salvage; pyridoxal 5'-phosphate from pyridoxamine 5'-phosphate: step 1/1.</text>
</comment>
<dbReference type="Gene3D" id="2.30.110.10">
    <property type="entry name" value="Electron Transport, Fmn-binding Protein, Chain A"/>
    <property type="match status" value="1"/>
</dbReference>
<dbReference type="GO" id="GO:0004733">
    <property type="term" value="F:pyridoxamine phosphate oxidase activity"/>
    <property type="evidence" value="ECO:0007669"/>
    <property type="project" value="UniProtKB-UniRule"/>
</dbReference>
<comment type="pathway">
    <text evidence="2 9">Cofactor metabolism; pyridoxal 5'-phosphate salvage; pyridoxal 5'-phosphate from pyridoxine 5'-phosphate: step 1/1.</text>
</comment>
<dbReference type="InterPro" id="IPR012349">
    <property type="entry name" value="Split_barrel_FMN-bd"/>
</dbReference>
<comment type="function">
    <text evidence="9">Catalyzes the oxidation of either pyridoxine 5'-phosphate (PNP) or pyridoxamine 5'-phosphate (PMP) into pyridoxal 5'-phosphate (PLP).</text>
</comment>
<dbReference type="InterPro" id="IPR000659">
    <property type="entry name" value="Pyridox_Oxase"/>
</dbReference>
<dbReference type="PROSITE" id="PS01064">
    <property type="entry name" value="PYRIDOX_OXIDASE"/>
    <property type="match status" value="1"/>
</dbReference>
<reference evidence="14" key="1">
    <citation type="submission" date="2020-02" db="EMBL/GenBank/DDBJ databases">
        <authorList>
            <person name="Meier V. D."/>
        </authorList>
    </citation>
    <scope>NUCLEOTIDE SEQUENCE</scope>
    <source>
        <strain evidence="14">AVDCRST_MAG82</strain>
    </source>
</reference>